<name>A0A091DL51_FUKDA</name>
<dbReference type="STRING" id="885580.ENSFDAP00000015708"/>
<gene>
    <name evidence="9" type="ORF">H920_07595</name>
</gene>
<protein>
    <submittedName>
        <fullName evidence="9">Double homeobox protein 4-like protein 4</fullName>
    </submittedName>
</protein>
<dbReference type="EMBL" id="KN122333">
    <property type="protein sequence ID" value="KFO31015.1"/>
    <property type="molecule type" value="Genomic_DNA"/>
</dbReference>
<keyword evidence="4 5" id="KW-0539">Nucleus</keyword>
<feature type="compositionally biased region" description="Polar residues" evidence="7">
    <location>
        <begin position="159"/>
        <end position="175"/>
    </location>
</feature>
<evidence type="ECO:0000313" key="9">
    <source>
        <dbReference type="EMBL" id="KFO31015.1"/>
    </source>
</evidence>
<dbReference type="SMART" id="SM00389">
    <property type="entry name" value="HOX"/>
    <property type="match status" value="2"/>
</dbReference>
<evidence type="ECO:0000256" key="1">
    <source>
        <dbReference type="ARBA" id="ARBA00004123"/>
    </source>
</evidence>
<feature type="region of interest" description="Disordered" evidence="7">
    <location>
        <begin position="254"/>
        <end position="286"/>
    </location>
</feature>
<dbReference type="PROSITE" id="PS50071">
    <property type="entry name" value="HOMEOBOX_2"/>
    <property type="match status" value="2"/>
</dbReference>
<evidence type="ECO:0000256" key="4">
    <source>
        <dbReference type="ARBA" id="ARBA00023242"/>
    </source>
</evidence>
<dbReference type="GO" id="GO:0000981">
    <property type="term" value="F:DNA-binding transcription factor activity, RNA polymerase II-specific"/>
    <property type="evidence" value="ECO:0007669"/>
    <property type="project" value="TreeGrafter"/>
</dbReference>
<sequence>MILNESQKDILNEWFEKNPYPGIDTRDYLAKVTGISEFQILTWFQNQRTRRRRQKYKCNFGKCQTQVQDKLQFKHEEARQIRTNFTRSQIKTLTQAHDKNHFPGIAARKQLAKQTGISDKKIVGWFLNQRAWHQHQRIGETSGSMAEDPHQIPHASDQLPPNNHSTNPNSFRHLSPSNAVISKQSLASALFPPLTPFGPQDFFRGSMSQFPRAKRVQPSQAVQRRENCHVVSIDTTRLSMGMTLGVKIPLCTPNQRQCQDPSEHTGSEILPSKHSTQPPPDSQQWLDLGQIDPHLFLQHWDEWLQSVIAEWDPCERTPVSRKN</sequence>
<dbReference type="InterPro" id="IPR001356">
    <property type="entry name" value="HD"/>
</dbReference>
<evidence type="ECO:0000256" key="5">
    <source>
        <dbReference type="PROSITE-ProRule" id="PRU00108"/>
    </source>
</evidence>
<evidence type="ECO:0000256" key="6">
    <source>
        <dbReference type="RuleBase" id="RU000682"/>
    </source>
</evidence>
<evidence type="ECO:0000256" key="7">
    <source>
        <dbReference type="SAM" id="MobiDB-lite"/>
    </source>
</evidence>
<keyword evidence="3 5" id="KW-0371">Homeobox</keyword>
<reference evidence="9 10" key="1">
    <citation type="submission" date="2013-11" db="EMBL/GenBank/DDBJ databases">
        <title>The Damaraland mole rat (Fukomys damarensis) genome and evolution of African mole rats.</title>
        <authorList>
            <person name="Gladyshev V.N."/>
            <person name="Fang X."/>
        </authorList>
    </citation>
    <scope>NUCLEOTIDE SEQUENCE [LARGE SCALE GENOMIC DNA]</scope>
    <source>
        <tissue evidence="9">Liver</tissue>
    </source>
</reference>
<comment type="subcellular location">
    <subcellularLocation>
        <location evidence="1 5 6">Nucleus</location>
    </subcellularLocation>
</comment>
<feature type="DNA-binding region" description="Homeobox" evidence="5">
    <location>
        <begin position="3"/>
        <end position="55"/>
    </location>
</feature>
<evidence type="ECO:0000256" key="2">
    <source>
        <dbReference type="ARBA" id="ARBA00023125"/>
    </source>
</evidence>
<evidence type="ECO:0000313" key="10">
    <source>
        <dbReference type="Proteomes" id="UP000028990"/>
    </source>
</evidence>
<dbReference type="AlphaFoldDB" id="A0A091DL51"/>
<feature type="domain" description="Homeobox" evidence="8">
    <location>
        <begin position="1"/>
        <end position="54"/>
    </location>
</feature>
<dbReference type="GO" id="GO:0000977">
    <property type="term" value="F:RNA polymerase II transcription regulatory region sequence-specific DNA binding"/>
    <property type="evidence" value="ECO:0007669"/>
    <property type="project" value="TreeGrafter"/>
</dbReference>
<dbReference type="eggNOG" id="KOG0849">
    <property type="taxonomic scope" value="Eukaryota"/>
</dbReference>
<dbReference type="CDD" id="cd00086">
    <property type="entry name" value="homeodomain"/>
    <property type="match status" value="2"/>
</dbReference>
<feature type="DNA-binding region" description="Homeobox" evidence="5">
    <location>
        <begin position="78"/>
        <end position="137"/>
    </location>
</feature>
<keyword evidence="10" id="KW-1185">Reference proteome</keyword>
<dbReference type="InterPro" id="IPR009057">
    <property type="entry name" value="Homeodomain-like_sf"/>
</dbReference>
<keyword evidence="2 5" id="KW-0238">DNA-binding</keyword>
<dbReference type="Proteomes" id="UP000028990">
    <property type="component" value="Unassembled WGS sequence"/>
</dbReference>
<accession>A0A091DL51</accession>
<organism evidence="9 10">
    <name type="scientific">Fukomys damarensis</name>
    <name type="common">Damaraland mole rat</name>
    <name type="synonym">Cryptomys damarensis</name>
    <dbReference type="NCBI Taxonomy" id="885580"/>
    <lineage>
        <taxon>Eukaryota</taxon>
        <taxon>Metazoa</taxon>
        <taxon>Chordata</taxon>
        <taxon>Craniata</taxon>
        <taxon>Vertebrata</taxon>
        <taxon>Euteleostomi</taxon>
        <taxon>Mammalia</taxon>
        <taxon>Eutheria</taxon>
        <taxon>Euarchontoglires</taxon>
        <taxon>Glires</taxon>
        <taxon>Rodentia</taxon>
        <taxon>Hystricomorpha</taxon>
        <taxon>Bathyergidae</taxon>
        <taxon>Fukomys</taxon>
    </lineage>
</organism>
<proteinExistence type="predicted"/>
<dbReference type="GO" id="GO:0005634">
    <property type="term" value="C:nucleus"/>
    <property type="evidence" value="ECO:0007669"/>
    <property type="project" value="UniProtKB-SubCell"/>
</dbReference>
<evidence type="ECO:0000259" key="8">
    <source>
        <dbReference type="PROSITE" id="PS50071"/>
    </source>
</evidence>
<dbReference type="InterPro" id="IPR051306">
    <property type="entry name" value="Homeobox_regulator"/>
</dbReference>
<evidence type="ECO:0000256" key="3">
    <source>
        <dbReference type="ARBA" id="ARBA00023155"/>
    </source>
</evidence>
<dbReference type="SUPFAM" id="SSF46689">
    <property type="entry name" value="Homeodomain-like"/>
    <property type="match status" value="2"/>
</dbReference>
<dbReference type="Gene3D" id="1.10.10.60">
    <property type="entry name" value="Homeodomain-like"/>
    <property type="match status" value="2"/>
</dbReference>
<dbReference type="PANTHER" id="PTHR46123:SF3">
    <property type="entry name" value="DOUBLE HOMEOBOX PROTEIN 1-RELATED"/>
    <property type="match status" value="1"/>
</dbReference>
<dbReference type="PANTHER" id="PTHR46123">
    <property type="entry name" value="MIX-TYPE HOMEOBOX GENE 1-RELATED"/>
    <property type="match status" value="1"/>
</dbReference>
<feature type="domain" description="Homeobox" evidence="8">
    <location>
        <begin position="76"/>
        <end position="136"/>
    </location>
</feature>
<feature type="region of interest" description="Disordered" evidence="7">
    <location>
        <begin position="136"/>
        <end position="175"/>
    </location>
</feature>
<dbReference type="Pfam" id="PF00046">
    <property type="entry name" value="Homeodomain"/>
    <property type="match status" value="2"/>
</dbReference>